<evidence type="ECO:0000259" key="1">
    <source>
        <dbReference type="Pfam" id="PF00005"/>
    </source>
</evidence>
<dbReference type="Pfam" id="PF00005">
    <property type="entry name" value="ABC_tran"/>
    <property type="match status" value="1"/>
</dbReference>
<dbReference type="PANTHER" id="PTHR43394">
    <property type="entry name" value="ATP-DEPENDENT PERMEASE MDL1, MITOCHONDRIAL"/>
    <property type="match status" value="1"/>
</dbReference>
<dbReference type="GO" id="GO:0005743">
    <property type="term" value="C:mitochondrial inner membrane"/>
    <property type="evidence" value="ECO:0007669"/>
    <property type="project" value="TreeGrafter"/>
</dbReference>
<dbReference type="PROSITE" id="PS00211">
    <property type="entry name" value="ABC_TRANSPORTER_1"/>
    <property type="match status" value="1"/>
</dbReference>
<organism evidence="2">
    <name type="scientific">marine sediment metagenome</name>
    <dbReference type="NCBI Taxonomy" id="412755"/>
    <lineage>
        <taxon>unclassified sequences</taxon>
        <taxon>metagenomes</taxon>
        <taxon>ecological metagenomes</taxon>
    </lineage>
</organism>
<proteinExistence type="predicted"/>
<gene>
    <name evidence="2" type="ORF">S01H1_72320</name>
</gene>
<protein>
    <recommendedName>
        <fullName evidence="1">ABC transporter domain-containing protein</fullName>
    </recommendedName>
</protein>
<accession>X0XC16</accession>
<dbReference type="InterPro" id="IPR039421">
    <property type="entry name" value="Type_1_exporter"/>
</dbReference>
<name>X0XC16_9ZZZZ</name>
<dbReference type="GO" id="GO:0090374">
    <property type="term" value="P:oligopeptide export from mitochondrion"/>
    <property type="evidence" value="ECO:0007669"/>
    <property type="project" value="TreeGrafter"/>
</dbReference>
<comment type="caution">
    <text evidence="2">The sequence shown here is derived from an EMBL/GenBank/DDBJ whole genome shotgun (WGS) entry which is preliminary data.</text>
</comment>
<dbReference type="GO" id="GO:0005524">
    <property type="term" value="F:ATP binding"/>
    <property type="evidence" value="ECO:0007669"/>
    <property type="project" value="InterPro"/>
</dbReference>
<dbReference type="PANTHER" id="PTHR43394:SF1">
    <property type="entry name" value="ATP-BINDING CASSETTE SUB-FAMILY B MEMBER 10, MITOCHONDRIAL"/>
    <property type="match status" value="1"/>
</dbReference>
<feature type="non-terminal residue" evidence="2">
    <location>
        <position position="1"/>
    </location>
</feature>
<dbReference type="InterPro" id="IPR003439">
    <property type="entry name" value="ABC_transporter-like_ATP-bd"/>
</dbReference>
<dbReference type="SUPFAM" id="SSF52540">
    <property type="entry name" value="P-loop containing nucleoside triphosphate hydrolases"/>
    <property type="match status" value="1"/>
</dbReference>
<feature type="domain" description="ABC transporter" evidence="1">
    <location>
        <begin position="2"/>
        <end position="88"/>
    </location>
</feature>
<dbReference type="GO" id="GO:0015421">
    <property type="term" value="F:ABC-type oligopeptide transporter activity"/>
    <property type="evidence" value="ECO:0007669"/>
    <property type="project" value="TreeGrafter"/>
</dbReference>
<reference evidence="2" key="1">
    <citation type="journal article" date="2014" name="Front. Microbiol.">
        <title>High frequency of phylogenetically diverse reductive dehalogenase-homologous genes in deep subseafloor sedimentary metagenomes.</title>
        <authorList>
            <person name="Kawai M."/>
            <person name="Futagami T."/>
            <person name="Toyoda A."/>
            <person name="Takaki Y."/>
            <person name="Nishi S."/>
            <person name="Hori S."/>
            <person name="Arai W."/>
            <person name="Tsubouchi T."/>
            <person name="Morono Y."/>
            <person name="Uchiyama I."/>
            <person name="Ito T."/>
            <person name="Fujiyama A."/>
            <person name="Inagaki F."/>
            <person name="Takami H."/>
        </authorList>
    </citation>
    <scope>NUCLEOTIDE SEQUENCE</scope>
    <source>
        <strain evidence="2">Expedition CK06-06</strain>
    </source>
</reference>
<dbReference type="Gene3D" id="3.40.50.300">
    <property type="entry name" value="P-loop containing nucleotide triphosphate hydrolases"/>
    <property type="match status" value="1"/>
</dbReference>
<dbReference type="GO" id="GO:0016887">
    <property type="term" value="F:ATP hydrolysis activity"/>
    <property type="evidence" value="ECO:0007669"/>
    <property type="project" value="InterPro"/>
</dbReference>
<dbReference type="EMBL" id="BARS01048222">
    <property type="protein sequence ID" value="GAG34218.1"/>
    <property type="molecule type" value="Genomic_DNA"/>
</dbReference>
<dbReference type="InterPro" id="IPR017871">
    <property type="entry name" value="ABC_transporter-like_CS"/>
</dbReference>
<sequence length="159" mass="18088">TIEQDVFLFSRTLAENIAFGCADASQEAIEQAAHEAQAHEFITSFGDGYDTEIGERGVTLSGGERQRIAIARAFLTDPRILILDDSTSAIDSATEDQIQRAMRRISRQRTTFLITHRLSQIRWADRILVLRRGELVDQGTHKELLARCTDYQRIFARYD</sequence>
<evidence type="ECO:0000313" key="2">
    <source>
        <dbReference type="EMBL" id="GAG34218.1"/>
    </source>
</evidence>
<dbReference type="InterPro" id="IPR027417">
    <property type="entry name" value="P-loop_NTPase"/>
</dbReference>
<dbReference type="AlphaFoldDB" id="X0XC16"/>